<dbReference type="GO" id="GO:0061631">
    <property type="term" value="F:ubiquitin conjugating enzyme activity"/>
    <property type="evidence" value="ECO:0007669"/>
    <property type="project" value="UniProtKB-EC"/>
</dbReference>
<reference evidence="8" key="1">
    <citation type="journal article" date="2020" name="J. Eukaryot. Microbiol.">
        <title>De novo Sequencing, Assembly and Annotation of the Transcriptome for the Free-Living Testate Amoeba Arcella intermedia.</title>
        <authorList>
            <person name="Ribeiro G.M."/>
            <person name="Porfirio-Sousa A.L."/>
            <person name="Maurer-Alcala X.X."/>
            <person name="Katz L.A."/>
            <person name="Lahr D.J.G."/>
        </authorList>
    </citation>
    <scope>NUCLEOTIDE SEQUENCE</scope>
</reference>
<evidence type="ECO:0000256" key="5">
    <source>
        <dbReference type="ARBA" id="ARBA00022786"/>
    </source>
</evidence>
<dbReference type="FunFam" id="3.10.110.10:FF:000101">
    <property type="entry name" value="Ubiquitin-conjugating enzyme E2 D2"/>
    <property type="match status" value="1"/>
</dbReference>
<accession>A0A6B2LPM0</accession>
<dbReference type="SUPFAM" id="SSF54495">
    <property type="entry name" value="UBC-like"/>
    <property type="match status" value="1"/>
</dbReference>
<evidence type="ECO:0000256" key="6">
    <source>
        <dbReference type="ARBA" id="ARBA00022840"/>
    </source>
</evidence>
<organism evidence="8">
    <name type="scientific">Arcella intermedia</name>
    <dbReference type="NCBI Taxonomy" id="1963864"/>
    <lineage>
        <taxon>Eukaryota</taxon>
        <taxon>Amoebozoa</taxon>
        <taxon>Tubulinea</taxon>
        <taxon>Elardia</taxon>
        <taxon>Arcellinida</taxon>
        <taxon>Sphaerothecina</taxon>
        <taxon>Arcellidae</taxon>
        <taxon>Arcella</taxon>
    </lineage>
</organism>
<dbReference type="AlphaFoldDB" id="A0A6B2LPM0"/>
<evidence type="ECO:0000313" key="8">
    <source>
        <dbReference type="EMBL" id="NDV38865.1"/>
    </source>
</evidence>
<comment type="pathway">
    <text evidence="2">Protein modification; protein ubiquitination.</text>
</comment>
<dbReference type="Gene3D" id="3.10.110.10">
    <property type="entry name" value="Ubiquitin Conjugating Enzyme"/>
    <property type="match status" value="1"/>
</dbReference>
<dbReference type="PROSITE" id="PS50127">
    <property type="entry name" value="UBC_2"/>
    <property type="match status" value="1"/>
</dbReference>
<dbReference type="InterPro" id="IPR000608">
    <property type="entry name" value="UBC"/>
</dbReference>
<dbReference type="Pfam" id="PF00179">
    <property type="entry name" value="UQ_con"/>
    <property type="match status" value="1"/>
</dbReference>
<sequence>MNDFLKNPPLSCTAGPIEDDLHHWKATIMGPEDSPFSGGYFNIDIQLPEGYPMQAPKVTMTTKIYHPNISKSGDVGLDILKDQWTPSVTLSKVLLSISSLLTDPNTDDPLVPEIAHQYKTNKAAYESTAREWTQRYSD</sequence>
<keyword evidence="3" id="KW-0808">Transferase</keyword>
<dbReference type="PANTHER" id="PTHR24068">
    <property type="entry name" value="UBIQUITIN-CONJUGATING ENZYME E2"/>
    <property type="match status" value="1"/>
</dbReference>
<dbReference type="GO" id="GO:0005524">
    <property type="term" value="F:ATP binding"/>
    <property type="evidence" value="ECO:0007669"/>
    <property type="project" value="UniProtKB-KW"/>
</dbReference>
<evidence type="ECO:0000256" key="2">
    <source>
        <dbReference type="ARBA" id="ARBA00004906"/>
    </source>
</evidence>
<keyword evidence="6" id="KW-0067">ATP-binding</keyword>
<evidence type="ECO:0000256" key="3">
    <source>
        <dbReference type="ARBA" id="ARBA00022679"/>
    </source>
</evidence>
<feature type="domain" description="UBC core" evidence="7">
    <location>
        <begin position="1"/>
        <end position="138"/>
    </location>
</feature>
<dbReference type="SMART" id="SM00212">
    <property type="entry name" value="UBCc"/>
    <property type="match status" value="1"/>
</dbReference>
<keyword evidence="4" id="KW-0547">Nucleotide-binding</keyword>
<protein>
    <recommendedName>
        <fullName evidence="7">UBC core domain-containing protein</fullName>
    </recommendedName>
</protein>
<name>A0A6B2LPM0_9EUKA</name>
<dbReference type="EMBL" id="GIBP01009896">
    <property type="protein sequence ID" value="NDV38865.1"/>
    <property type="molecule type" value="Transcribed_RNA"/>
</dbReference>
<proteinExistence type="predicted"/>
<keyword evidence="5" id="KW-0833">Ubl conjugation pathway</keyword>
<comment type="catalytic activity">
    <reaction evidence="1">
        <text>S-ubiquitinyl-[E1 ubiquitin-activating enzyme]-L-cysteine + [E2 ubiquitin-conjugating enzyme]-L-cysteine = [E1 ubiquitin-activating enzyme]-L-cysteine + S-ubiquitinyl-[E2 ubiquitin-conjugating enzyme]-L-cysteine.</text>
        <dbReference type="EC" id="2.3.2.23"/>
    </reaction>
</comment>
<dbReference type="InterPro" id="IPR016135">
    <property type="entry name" value="UBQ-conjugating_enzyme/RWD"/>
</dbReference>
<evidence type="ECO:0000256" key="1">
    <source>
        <dbReference type="ARBA" id="ARBA00000485"/>
    </source>
</evidence>
<evidence type="ECO:0000259" key="7">
    <source>
        <dbReference type="PROSITE" id="PS50127"/>
    </source>
</evidence>
<evidence type="ECO:0000256" key="4">
    <source>
        <dbReference type="ARBA" id="ARBA00022741"/>
    </source>
</evidence>